<keyword evidence="7" id="KW-0283">Flagellar rotation</keyword>
<keyword evidence="5" id="KW-1003">Cell membrane</keyword>
<reference evidence="13" key="1">
    <citation type="submission" date="2012-09" db="EMBL/GenBank/DDBJ databases">
        <authorList>
            <person name="Weinstock G."/>
            <person name="Sodergren E."/>
            <person name="Clifton S."/>
            <person name="Fulton L."/>
            <person name="Fulton B."/>
            <person name="Courtney L."/>
            <person name="Fronick C."/>
            <person name="Harrison M."/>
            <person name="Strong C."/>
            <person name="Farmer C."/>
            <person name="Delehaunty K."/>
            <person name="Markovic C."/>
            <person name="Hall O."/>
            <person name="Minx P."/>
            <person name="Tomlinson C."/>
            <person name="Mitreva M."/>
            <person name="Nelson J."/>
            <person name="Hou S."/>
            <person name="Wollam A."/>
            <person name="Pepin K.H."/>
            <person name="Johnson M."/>
            <person name="Bhonagiri V."/>
            <person name="Nash W.E."/>
            <person name="Suruliraj S."/>
            <person name="Warren W."/>
            <person name="Chinwalla A."/>
            <person name="Mardis E.R."/>
            <person name="Wilson R.K."/>
        </authorList>
    </citation>
    <scope>NUCLEOTIDE SEQUENCE [LARGE SCALE GENOMIC DNA]</scope>
    <source>
        <strain evidence="13">OS1</strain>
    </source>
</reference>
<evidence type="ECO:0000256" key="9">
    <source>
        <dbReference type="ARBA" id="ARBA00023143"/>
    </source>
</evidence>
<dbReference type="Pfam" id="PF01052">
    <property type="entry name" value="FliMN_C"/>
    <property type="match status" value="1"/>
</dbReference>
<evidence type="ECO:0000256" key="8">
    <source>
        <dbReference type="ARBA" id="ARBA00023136"/>
    </source>
</evidence>
<dbReference type="GO" id="GO:0071978">
    <property type="term" value="P:bacterial-type flagellum-dependent swarming motility"/>
    <property type="evidence" value="ECO:0007669"/>
    <property type="project" value="TreeGrafter"/>
</dbReference>
<dbReference type="PANTHER" id="PTHR30034">
    <property type="entry name" value="FLAGELLAR MOTOR SWITCH PROTEIN FLIM"/>
    <property type="match status" value="1"/>
</dbReference>
<evidence type="ECO:0000256" key="4">
    <source>
        <dbReference type="ARBA" id="ARBA00021898"/>
    </source>
</evidence>
<dbReference type="AlphaFoldDB" id="A0A0T5XBH1"/>
<keyword evidence="12" id="KW-0282">Flagellum</keyword>
<dbReference type="Gene3D" id="3.40.1550.10">
    <property type="entry name" value="CheC-like"/>
    <property type="match status" value="1"/>
</dbReference>
<organism evidence="12 13">
    <name type="scientific">Acetomicrobium hydrogeniformans ATCC BAA-1850</name>
    <dbReference type="NCBI Taxonomy" id="592015"/>
    <lineage>
        <taxon>Bacteria</taxon>
        <taxon>Thermotogati</taxon>
        <taxon>Synergistota</taxon>
        <taxon>Synergistia</taxon>
        <taxon>Synergistales</taxon>
        <taxon>Acetomicrobiaceae</taxon>
        <taxon>Acetomicrobium</taxon>
    </lineage>
</organism>
<dbReference type="SUPFAM" id="SSF103039">
    <property type="entry name" value="CheC-like"/>
    <property type="match status" value="1"/>
</dbReference>
<keyword evidence="9" id="KW-0975">Bacterial flagellum</keyword>
<dbReference type="STRING" id="592015.HMPREF1705_02855"/>
<dbReference type="EMBL" id="ACJX03000001">
    <property type="protein sequence ID" value="KRT35618.1"/>
    <property type="molecule type" value="Genomic_DNA"/>
</dbReference>
<keyword evidence="8" id="KW-0472">Membrane</keyword>
<keyword evidence="12" id="KW-0969">Cilium</keyword>
<evidence type="ECO:0000313" key="13">
    <source>
        <dbReference type="Proteomes" id="UP000005273"/>
    </source>
</evidence>
<comment type="subcellular location">
    <subcellularLocation>
        <location evidence="1">Bacterial flagellum basal body</location>
    </subcellularLocation>
    <subcellularLocation>
        <location evidence="2">Cell membrane</location>
        <topology evidence="2">Peripheral membrane protein</topology>
    </subcellularLocation>
</comment>
<protein>
    <recommendedName>
        <fullName evidence="4 10">Flagellar motor switch protein FliM</fullName>
    </recommendedName>
</protein>
<dbReference type="PRINTS" id="PR00955">
    <property type="entry name" value="FLGMOTORFLIM"/>
</dbReference>
<feature type="domain" description="Flagellar motor switch protein FliN-like C-terminal" evidence="11">
    <location>
        <begin position="253"/>
        <end position="322"/>
    </location>
</feature>
<evidence type="ECO:0000259" key="11">
    <source>
        <dbReference type="Pfam" id="PF01052"/>
    </source>
</evidence>
<dbReference type="GO" id="GO:0009425">
    <property type="term" value="C:bacterial-type flagellum basal body"/>
    <property type="evidence" value="ECO:0007669"/>
    <property type="project" value="UniProtKB-SubCell"/>
</dbReference>
<dbReference type="InterPro" id="IPR028976">
    <property type="entry name" value="CheC-like_sf"/>
</dbReference>
<evidence type="ECO:0000256" key="1">
    <source>
        <dbReference type="ARBA" id="ARBA00004117"/>
    </source>
</evidence>
<name>A0A0T5XBH1_9BACT</name>
<evidence type="ECO:0000256" key="6">
    <source>
        <dbReference type="ARBA" id="ARBA00022500"/>
    </source>
</evidence>
<dbReference type="OrthoDB" id="9806941at2"/>
<dbReference type="NCBIfam" id="TIGR01397">
    <property type="entry name" value="fliM_switch"/>
    <property type="match status" value="1"/>
</dbReference>
<evidence type="ECO:0000256" key="5">
    <source>
        <dbReference type="ARBA" id="ARBA00022475"/>
    </source>
</evidence>
<gene>
    <name evidence="12" type="ORF">HMPREF1705_02855</name>
</gene>
<dbReference type="InterPro" id="IPR001543">
    <property type="entry name" value="FliN-like_C"/>
</dbReference>
<evidence type="ECO:0000256" key="2">
    <source>
        <dbReference type="ARBA" id="ARBA00004202"/>
    </source>
</evidence>
<keyword evidence="6" id="KW-0145">Chemotaxis</keyword>
<dbReference type="RefSeq" id="WP_057940813.1">
    <property type="nucleotide sequence ID" value="NZ_ACJX03000001.1"/>
</dbReference>
<accession>A0A0T5XBH1</accession>
<dbReference type="InterPro" id="IPR001689">
    <property type="entry name" value="Flag_FliM"/>
</dbReference>
<sequence length="342" mass="38822">MGPEVLSQSEIDALLKALSSGTVDIAALTSEEKERAIKVYDFKRPDKFNKDQLRAIQMIHEFFSRQLTTAFSSFVRTMVSVEVASVEQLSYDEFIKSLVQPTVIVVMEMYPLSSNALLEINPRLVFAIIDRMLGGVGKTTYKARELTDIERTVTERVVMRMLELLEESWATIVDLRFRIQNMESNPYFAQICPASDVVVVITLQVKIGDVDGFINICIPYFAIEPVIDQLSSQRWFVSTGSREDDASQERIIERLSKVKVPVTVEIGHVDVTLKDILKLRVGDVIKLEETYSEPVKVRVGERVKFLGHAGIYNKKYSVQIIKTFISEKGNVELQPEEELIYG</sequence>
<dbReference type="Proteomes" id="UP000005273">
    <property type="component" value="Unassembled WGS sequence"/>
</dbReference>
<evidence type="ECO:0000256" key="7">
    <source>
        <dbReference type="ARBA" id="ARBA00022779"/>
    </source>
</evidence>
<keyword evidence="12" id="KW-0966">Cell projection</keyword>
<dbReference type="PANTHER" id="PTHR30034:SF6">
    <property type="entry name" value="YOP PROTEINS TRANSLOCATION PROTEIN Q"/>
    <property type="match status" value="1"/>
</dbReference>
<dbReference type="GO" id="GO:0003774">
    <property type="term" value="F:cytoskeletal motor activity"/>
    <property type="evidence" value="ECO:0007669"/>
    <property type="project" value="InterPro"/>
</dbReference>
<comment type="similarity">
    <text evidence="3">Belongs to the FliM family.</text>
</comment>
<evidence type="ECO:0000313" key="12">
    <source>
        <dbReference type="EMBL" id="KRT35618.1"/>
    </source>
</evidence>
<proteinExistence type="inferred from homology"/>
<dbReference type="Pfam" id="PF02154">
    <property type="entry name" value="FliM"/>
    <property type="match status" value="1"/>
</dbReference>
<dbReference type="GO" id="GO:0050918">
    <property type="term" value="P:positive chemotaxis"/>
    <property type="evidence" value="ECO:0007669"/>
    <property type="project" value="TreeGrafter"/>
</dbReference>
<comment type="caution">
    <text evidence="12">The sequence shown here is derived from an EMBL/GenBank/DDBJ whole genome shotgun (WGS) entry which is preliminary data.</text>
</comment>
<dbReference type="CDD" id="cd17908">
    <property type="entry name" value="FliM"/>
    <property type="match status" value="1"/>
</dbReference>
<dbReference type="PIRSF" id="PIRSF002888">
    <property type="entry name" value="FliM"/>
    <property type="match status" value="1"/>
</dbReference>
<dbReference type="SUPFAM" id="SSF101801">
    <property type="entry name" value="Surface presentation of antigens (SPOA)"/>
    <property type="match status" value="1"/>
</dbReference>
<dbReference type="InterPro" id="IPR036429">
    <property type="entry name" value="SpoA-like_sf"/>
</dbReference>
<dbReference type="Gene3D" id="2.30.330.10">
    <property type="entry name" value="SpoA-like"/>
    <property type="match status" value="1"/>
</dbReference>
<keyword evidence="13" id="KW-1185">Reference proteome</keyword>
<evidence type="ECO:0000256" key="10">
    <source>
        <dbReference type="NCBIfam" id="TIGR01397"/>
    </source>
</evidence>
<evidence type="ECO:0000256" key="3">
    <source>
        <dbReference type="ARBA" id="ARBA00011049"/>
    </source>
</evidence>
<dbReference type="eggNOG" id="COG1868">
    <property type="taxonomic scope" value="Bacteria"/>
</dbReference>
<dbReference type="GO" id="GO:0005886">
    <property type="term" value="C:plasma membrane"/>
    <property type="evidence" value="ECO:0007669"/>
    <property type="project" value="UniProtKB-SubCell"/>
</dbReference>